<dbReference type="InterPro" id="IPR036969">
    <property type="entry name" value="Citrate_synthase_sf"/>
</dbReference>
<evidence type="ECO:0000313" key="1">
    <source>
        <dbReference type="EMBL" id="KAF6751358.1"/>
    </source>
</evidence>
<protein>
    <submittedName>
        <fullName evidence="1">Uncharacterized protein</fullName>
    </submittedName>
</protein>
<dbReference type="SUPFAM" id="SSF48256">
    <property type="entry name" value="Citrate synthase"/>
    <property type="match status" value="1"/>
</dbReference>
<sequence length="504" mass="55209">MVRDEAAAMFSDARDMGLMPREFVDQARKQNKLISGIGHKIKSVNNPDLRVKGRDCRNGLVNARRESWPQLKYSHGMRSLVSFLNSLATSTFWVGEHRQASSAESFIEISMNSFWNKLKQSCERKGQGDSPSIMRQTPNQSLVDVPRGGGALSSCSLPLTPVGPSSSKSCSEWQELSHNTLQLMLAACTTNPTAEPAARTVYDQRMFSAVSGNIDGGREVRELSISLLHQFEVRRRAMRDEELQSVRGASEEVATAGGIEGAGDSARVHSEVTGSMGTAASSGETAAAVEECGDEARVRRAWIEEVEDEDSAGVSVSVVEDVDVGDVEVLVDGLDGEGVFCRRTDLFSPARVEEVLRNVTIGDDLTFRQREEVRDLIREFADCFALSVGEVLPVEGAVHKFNIPDDAKFSRKVHQRPLSPPQRQYLNTKIDEMLAAGIIEACEPGEVKCASPTTMAQKAHEGVGPFLEELQHLVNDQCVEQGLSSHFPLPPSCRLVLSQHRKGK</sequence>
<reference evidence="1 2" key="1">
    <citation type="submission" date="2020-07" db="EMBL/GenBank/DDBJ databases">
        <title>Comparative genomics of pyrophilous fungi reveals a link between fire events and developmental genes.</title>
        <authorList>
            <consortium name="DOE Joint Genome Institute"/>
            <person name="Steindorff A.S."/>
            <person name="Carver A."/>
            <person name="Calhoun S."/>
            <person name="Stillman K."/>
            <person name="Liu H."/>
            <person name="Lipzen A."/>
            <person name="Pangilinan J."/>
            <person name="Labutti K."/>
            <person name="Bruns T.D."/>
            <person name="Grigoriev I.V."/>
        </authorList>
    </citation>
    <scope>NUCLEOTIDE SEQUENCE [LARGE SCALE GENOMIC DNA]</scope>
    <source>
        <strain evidence="1 2">CBS 144469</strain>
    </source>
</reference>
<comment type="caution">
    <text evidence="1">The sequence shown here is derived from an EMBL/GenBank/DDBJ whole genome shotgun (WGS) entry which is preliminary data.</text>
</comment>
<dbReference type="InterPro" id="IPR043502">
    <property type="entry name" value="DNA/RNA_pol_sf"/>
</dbReference>
<proteinExistence type="predicted"/>
<gene>
    <name evidence="1" type="ORF">DFP72DRAFT_1137928</name>
</gene>
<dbReference type="GO" id="GO:0005829">
    <property type="term" value="C:cytosol"/>
    <property type="evidence" value="ECO:0007669"/>
    <property type="project" value="TreeGrafter"/>
</dbReference>
<organism evidence="1 2">
    <name type="scientific">Ephemerocybe angulata</name>
    <dbReference type="NCBI Taxonomy" id="980116"/>
    <lineage>
        <taxon>Eukaryota</taxon>
        <taxon>Fungi</taxon>
        <taxon>Dikarya</taxon>
        <taxon>Basidiomycota</taxon>
        <taxon>Agaricomycotina</taxon>
        <taxon>Agaricomycetes</taxon>
        <taxon>Agaricomycetidae</taxon>
        <taxon>Agaricales</taxon>
        <taxon>Agaricineae</taxon>
        <taxon>Psathyrellaceae</taxon>
        <taxon>Ephemerocybe</taxon>
    </lineage>
</organism>
<dbReference type="GO" id="GO:0006085">
    <property type="term" value="P:acetyl-CoA biosynthetic process"/>
    <property type="evidence" value="ECO:0007669"/>
    <property type="project" value="TreeGrafter"/>
</dbReference>
<dbReference type="Gene3D" id="3.10.10.10">
    <property type="entry name" value="HIV Type 1 Reverse Transcriptase, subunit A, domain 1"/>
    <property type="match status" value="1"/>
</dbReference>
<dbReference type="InterPro" id="IPR002020">
    <property type="entry name" value="Citrate_synthase"/>
</dbReference>
<accession>A0A8H6HT22</accession>
<dbReference type="PANTHER" id="PTHR23118:SF42">
    <property type="entry name" value="ATP-CITRATE SYNTHASE"/>
    <property type="match status" value="1"/>
</dbReference>
<dbReference type="PANTHER" id="PTHR23118">
    <property type="entry name" value="ATP-CITRATE SYNTHASE"/>
    <property type="match status" value="1"/>
</dbReference>
<dbReference type="GO" id="GO:0006633">
    <property type="term" value="P:fatty acid biosynthetic process"/>
    <property type="evidence" value="ECO:0007669"/>
    <property type="project" value="TreeGrafter"/>
</dbReference>
<dbReference type="OrthoDB" id="3363652at2759"/>
<dbReference type="GO" id="GO:0003878">
    <property type="term" value="F:ATP citrate synthase activity"/>
    <property type="evidence" value="ECO:0007669"/>
    <property type="project" value="TreeGrafter"/>
</dbReference>
<dbReference type="Proteomes" id="UP000521943">
    <property type="component" value="Unassembled WGS sequence"/>
</dbReference>
<dbReference type="SUPFAM" id="SSF56672">
    <property type="entry name" value="DNA/RNA polymerases"/>
    <property type="match status" value="1"/>
</dbReference>
<evidence type="ECO:0000313" key="2">
    <source>
        <dbReference type="Proteomes" id="UP000521943"/>
    </source>
</evidence>
<name>A0A8H6HT22_9AGAR</name>
<keyword evidence="2" id="KW-1185">Reference proteome</keyword>
<dbReference type="EMBL" id="JACGCI010000051">
    <property type="protein sequence ID" value="KAF6751358.1"/>
    <property type="molecule type" value="Genomic_DNA"/>
</dbReference>
<dbReference type="AlphaFoldDB" id="A0A8H6HT22"/>